<evidence type="ECO:0000313" key="2">
    <source>
        <dbReference type="EMBL" id="MBJ7543223.1"/>
    </source>
</evidence>
<dbReference type="SUPFAM" id="SSF69118">
    <property type="entry name" value="AhpD-like"/>
    <property type="match status" value="1"/>
</dbReference>
<protein>
    <submittedName>
        <fullName evidence="2">Carboxymuconolactone decarboxylase family protein</fullName>
    </submittedName>
</protein>
<keyword evidence="3" id="KW-1185">Reference proteome</keyword>
<accession>A0A8I1KLF1</accession>
<comment type="caution">
    <text evidence="2">The sequence shown here is derived from an EMBL/GenBank/DDBJ whole genome shotgun (WGS) entry which is preliminary data.</text>
</comment>
<gene>
    <name evidence="2" type="ORF">JDN41_06605</name>
</gene>
<dbReference type="Pfam" id="PF02627">
    <property type="entry name" value="CMD"/>
    <property type="match status" value="1"/>
</dbReference>
<organism evidence="2 3">
    <name type="scientific">Rhodomicrobium udaipurense</name>
    <dbReference type="NCBI Taxonomy" id="1202716"/>
    <lineage>
        <taxon>Bacteria</taxon>
        <taxon>Pseudomonadati</taxon>
        <taxon>Pseudomonadota</taxon>
        <taxon>Alphaproteobacteria</taxon>
        <taxon>Hyphomicrobiales</taxon>
        <taxon>Hyphomicrobiaceae</taxon>
        <taxon>Rhodomicrobium</taxon>
    </lineage>
</organism>
<dbReference type="PANTHER" id="PTHR33930">
    <property type="entry name" value="ALKYL HYDROPEROXIDE REDUCTASE AHPD"/>
    <property type="match status" value="1"/>
</dbReference>
<evidence type="ECO:0000313" key="3">
    <source>
        <dbReference type="Proteomes" id="UP000623250"/>
    </source>
</evidence>
<dbReference type="Gene3D" id="1.20.1290.10">
    <property type="entry name" value="AhpD-like"/>
    <property type="match status" value="1"/>
</dbReference>
<dbReference type="Proteomes" id="UP000623250">
    <property type="component" value="Unassembled WGS sequence"/>
</dbReference>
<dbReference type="EMBL" id="JAEMUK010000012">
    <property type="protein sequence ID" value="MBJ7543223.1"/>
    <property type="molecule type" value="Genomic_DNA"/>
</dbReference>
<sequence>MTISNAFQTFLNEAPEHAKAWLGAVHGLDGASALDKKTEELAYLAVLAAARLTSGIPFHVQSAKAAGATREEVISAVLIGLPAVGNTVIEALPVALAAYDGEG</sequence>
<dbReference type="RefSeq" id="WP_037241240.1">
    <property type="nucleotide sequence ID" value="NZ_JAEMUK010000012.1"/>
</dbReference>
<feature type="domain" description="Carboxymuconolactone decarboxylase-like" evidence="1">
    <location>
        <begin position="15"/>
        <end position="95"/>
    </location>
</feature>
<dbReference type="PANTHER" id="PTHR33930:SF2">
    <property type="entry name" value="BLR3452 PROTEIN"/>
    <property type="match status" value="1"/>
</dbReference>
<name>A0A8I1KLF1_9HYPH</name>
<proteinExistence type="predicted"/>
<reference evidence="2 3" key="1">
    <citation type="submission" date="2020-12" db="EMBL/GenBank/DDBJ databases">
        <title>Revised draft genomes of Rhodomicrobium vannielii ATCC 17100 and Rhodomicrobium udaipurense JA643.</title>
        <authorList>
            <person name="Conners E.M."/>
            <person name="Davenport E.J."/>
            <person name="Bose A."/>
        </authorList>
    </citation>
    <scope>NUCLEOTIDE SEQUENCE [LARGE SCALE GENOMIC DNA]</scope>
    <source>
        <strain evidence="2 3">JA643</strain>
    </source>
</reference>
<dbReference type="InterPro" id="IPR003779">
    <property type="entry name" value="CMD-like"/>
</dbReference>
<evidence type="ECO:0000259" key="1">
    <source>
        <dbReference type="Pfam" id="PF02627"/>
    </source>
</evidence>
<dbReference type="InterPro" id="IPR029032">
    <property type="entry name" value="AhpD-like"/>
</dbReference>
<dbReference type="AlphaFoldDB" id="A0A8I1KLF1"/>
<dbReference type="GO" id="GO:0051920">
    <property type="term" value="F:peroxiredoxin activity"/>
    <property type="evidence" value="ECO:0007669"/>
    <property type="project" value="InterPro"/>
</dbReference>